<dbReference type="GO" id="GO:0004190">
    <property type="term" value="F:aspartic-type endopeptidase activity"/>
    <property type="evidence" value="ECO:0007669"/>
    <property type="project" value="InterPro"/>
</dbReference>
<keyword evidence="6" id="KW-0378">Hydrolase</keyword>
<dbReference type="CDD" id="cd00303">
    <property type="entry name" value="retropepsin_like"/>
    <property type="match status" value="1"/>
</dbReference>
<dbReference type="InterPro" id="IPR001584">
    <property type="entry name" value="Integrase_cat-core"/>
</dbReference>
<dbReference type="InterPro" id="IPR006689">
    <property type="entry name" value="Small_GTPase_ARF/SAR"/>
</dbReference>
<dbReference type="Pfam" id="PF00025">
    <property type="entry name" value="Arf"/>
    <property type="match status" value="2"/>
</dbReference>
<accession>A0A9Q0YQU0</accession>
<dbReference type="GO" id="GO:0006508">
    <property type="term" value="P:proteolysis"/>
    <property type="evidence" value="ECO:0007669"/>
    <property type="project" value="InterPro"/>
</dbReference>
<dbReference type="GO" id="GO:0015074">
    <property type="term" value="P:DNA integration"/>
    <property type="evidence" value="ECO:0007669"/>
    <property type="project" value="InterPro"/>
</dbReference>
<dbReference type="SMART" id="SM00177">
    <property type="entry name" value="ARF"/>
    <property type="match status" value="1"/>
</dbReference>
<evidence type="ECO:0000256" key="9">
    <source>
        <dbReference type="PIRSR" id="PIRSR606689-1"/>
    </source>
</evidence>
<feature type="binding site" evidence="10">
    <location>
        <position position="986"/>
    </location>
    <ligand>
        <name>Mg(2+)</name>
        <dbReference type="ChEBI" id="CHEBI:18420"/>
    </ligand>
</feature>
<keyword evidence="3" id="KW-0540">Nuclease</keyword>
<dbReference type="Pfam" id="PF00665">
    <property type="entry name" value="rve"/>
    <property type="match status" value="1"/>
</dbReference>
<dbReference type="InterPro" id="IPR041588">
    <property type="entry name" value="Integrase_H2C2"/>
</dbReference>
<feature type="binding site" evidence="9">
    <location>
        <begin position="1054"/>
        <end position="1057"/>
    </location>
    <ligand>
        <name>GTP</name>
        <dbReference type="ChEBI" id="CHEBI:37565"/>
    </ligand>
</feature>
<keyword evidence="10" id="KW-0460">Magnesium</keyword>
<dbReference type="InterPro" id="IPR012337">
    <property type="entry name" value="RNaseH-like_sf"/>
</dbReference>
<dbReference type="InterPro" id="IPR021109">
    <property type="entry name" value="Peptidase_aspartic_dom_sf"/>
</dbReference>
<dbReference type="GO" id="GO:0046872">
    <property type="term" value="F:metal ion binding"/>
    <property type="evidence" value="ECO:0007669"/>
    <property type="project" value="UniProtKB-KW"/>
</dbReference>
<dbReference type="EMBL" id="JAIZAY010000018">
    <property type="protein sequence ID" value="KAJ8024914.1"/>
    <property type="molecule type" value="Genomic_DNA"/>
</dbReference>
<evidence type="ECO:0000256" key="6">
    <source>
        <dbReference type="ARBA" id="ARBA00022801"/>
    </source>
</evidence>
<dbReference type="InterPro" id="IPR050951">
    <property type="entry name" value="Retrovirus_Pol_polyprotein"/>
</dbReference>
<dbReference type="Gene3D" id="3.30.420.10">
    <property type="entry name" value="Ribonuclease H-like superfamily/Ribonuclease H"/>
    <property type="match status" value="1"/>
</dbReference>
<evidence type="ECO:0000256" key="1">
    <source>
        <dbReference type="ARBA" id="ARBA00022679"/>
    </source>
</evidence>
<feature type="compositionally biased region" description="Polar residues" evidence="11">
    <location>
        <begin position="399"/>
        <end position="412"/>
    </location>
</feature>
<dbReference type="SUPFAM" id="SSF53098">
    <property type="entry name" value="Ribonuclease H-like"/>
    <property type="match status" value="1"/>
</dbReference>
<evidence type="ECO:0000256" key="2">
    <source>
        <dbReference type="ARBA" id="ARBA00022695"/>
    </source>
</evidence>
<evidence type="ECO:0000313" key="14">
    <source>
        <dbReference type="Proteomes" id="UP001152320"/>
    </source>
</evidence>
<evidence type="ECO:0000256" key="3">
    <source>
        <dbReference type="ARBA" id="ARBA00022722"/>
    </source>
</evidence>
<evidence type="ECO:0000256" key="8">
    <source>
        <dbReference type="ARBA" id="ARBA00023134"/>
    </source>
</evidence>
<keyword evidence="2" id="KW-0548">Nucleotidyltransferase</keyword>
<dbReference type="SUPFAM" id="SSF52540">
    <property type="entry name" value="P-loop containing nucleoside triphosphate hydrolases"/>
    <property type="match status" value="1"/>
</dbReference>
<dbReference type="Gene3D" id="3.40.50.300">
    <property type="entry name" value="P-loop containing nucleotide triphosphate hydrolases"/>
    <property type="match status" value="2"/>
</dbReference>
<keyword evidence="5" id="KW-0255">Endonuclease</keyword>
<dbReference type="GO" id="GO:0003924">
    <property type="term" value="F:GTPase activity"/>
    <property type="evidence" value="ECO:0007669"/>
    <property type="project" value="InterPro"/>
</dbReference>
<dbReference type="PANTHER" id="PTHR37984:SF15">
    <property type="entry name" value="INTEGRASE CATALYTIC DOMAIN-CONTAINING PROTEIN"/>
    <property type="match status" value="1"/>
</dbReference>
<gene>
    <name evidence="13" type="ORF">HOLleu_34968</name>
</gene>
<dbReference type="GO" id="GO:0003676">
    <property type="term" value="F:nucleic acid binding"/>
    <property type="evidence" value="ECO:0007669"/>
    <property type="project" value="InterPro"/>
</dbReference>
<evidence type="ECO:0000259" key="12">
    <source>
        <dbReference type="PROSITE" id="PS50994"/>
    </source>
</evidence>
<reference evidence="13" key="1">
    <citation type="submission" date="2021-10" db="EMBL/GenBank/DDBJ databases">
        <title>Tropical sea cucumber genome reveals ecological adaptation and Cuvierian tubules defense mechanism.</title>
        <authorList>
            <person name="Chen T."/>
        </authorList>
    </citation>
    <scope>NUCLEOTIDE SEQUENCE</scope>
    <source>
        <strain evidence="13">Nanhai2018</strain>
        <tissue evidence="13">Muscle</tissue>
    </source>
</reference>
<dbReference type="Proteomes" id="UP001152320">
    <property type="component" value="Chromosome 18"/>
</dbReference>
<evidence type="ECO:0000256" key="5">
    <source>
        <dbReference type="ARBA" id="ARBA00022759"/>
    </source>
</evidence>
<keyword evidence="7" id="KW-0695">RNA-directed DNA polymerase</keyword>
<keyword evidence="10" id="KW-0479">Metal-binding</keyword>
<dbReference type="GO" id="GO:0004519">
    <property type="term" value="F:endonuclease activity"/>
    <property type="evidence" value="ECO:0007669"/>
    <property type="project" value="UniProtKB-KW"/>
</dbReference>
<dbReference type="Pfam" id="PF17921">
    <property type="entry name" value="Integrase_H2C2"/>
    <property type="match status" value="1"/>
</dbReference>
<feature type="domain" description="Integrase catalytic" evidence="12">
    <location>
        <begin position="555"/>
        <end position="713"/>
    </location>
</feature>
<sequence length="1138" mass="128831">MITKIGIEGQMVSCVVDTGSQVTTISEAYFKEHLQPKDNWSLNWLRVTGANHLTVPFNGCVALKLDISGVHIEVIALIVPKEPAKGIPCLLGMNAIKLCKTELFKDVNVNQIDSKYQDSESINLLQFLQTAEVNETRQLPHADNTNNEGLLGRVTIPRGKPVVIPARQEVIIEGYCILGNGMADCQVYIEPLPEEQNHLPRDILVAKTLGTVRNNFTRVRMINLGTKDIWLQKGNVLANLHEVEVLQSEKEPDVKLIHTDQHTVQINIVQQEEPELTKRDTDSADQLPIPVNVNFDELTSDQVSSLKEFLQEHHDVFSQGDYDYGSTSTVRHEIPTAHLGVMEQRWVARLSNFQFDIQYRPGKSNANADALSRKPGSEVPTEVCSDDEDVHTFQQQASQLPSMTEQGRSGTETLPGFSKDDVMEKQNSDPVINEVKGYIMSGVRPTSTGKPSAVKSLLQQWNNLTVKDGLLFRKRNGENQQEVSQLVVPDCLKQNILQSLHDEMGHFAVTRTLALIQQRYYWPGMQEDVQRHCSECCRCNLTRPSTKKAPLVNIKVSAPLELVAIDFLKLDRSSEGYENVLVITDHFTKFAVAVPTRDQTAVTVARALWQHFFTKYGCPARILSDQGANFESRVVHELCKLYNIEKSRTTPYHPSGNGLCERMNRTLINMIRTLPQEKKQYWATYLPELTYVYNNTQHSSTKQTPFYLMFGRHGRLPIDFTIKLPSNGEQRSTSDWVSQHAHRLHHAHAAAERENTQASLNQKKMYDRKATDQPLNRGDRVLIRKFNFQGRHKLEDLWNPQPYIIVDQPSLNFPVYGVKPEHGNGVTKVVHRNAVKPCCIPVTRKTETFKNMSQRPTPSVEDTYLPTPLVCIPTGSINNMPKETEGPQTSYINDNLLSRESSTTPLCTPHPPATDIEQLPIRQSRRLRGLPPEVSGIKLLKCQDMHPKCTALIINAMGYVFSKIWSLFTNEEYKVIIVGLDNAGKTTILYQMTNSHQPNSDCHARLIPRYQAFKFVILVIDSTDRERLHVSKEELYHMLANEDLKPAAMLLYANKQDVKGSMTPAEISQHLNLTSIKDHKWNIQACCALTGEGLYQGLEWIASQVRRYHCIIYLWRWHGSADASWQLEGSQAAGNVQL</sequence>
<evidence type="ECO:0000256" key="10">
    <source>
        <dbReference type="PIRSR" id="PIRSR606689-2"/>
    </source>
</evidence>
<dbReference type="SUPFAM" id="SSF50630">
    <property type="entry name" value="Acid proteases"/>
    <property type="match status" value="1"/>
</dbReference>
<name>A0A9Q0YQU0_HOLLE</name>
<dbReference type="InterPro" id="IPR001969">
    <property type="entry name" value="Aspartic_peptidase_AS"/>
</dbReference>
<proteinExistence type="predicted"/>
<keyword evidence="14" id="KW-1185">Reference proteome</keyword>
<feature type="region of interest" description="Disordered" evidence="11">
    <location>
        <begin position="743"/>
        <end position="772"/>
    </location>
</feature>
<dbReference type="PROSITE" id="PS50994">
    <property type="entry name" value="INTEGRASE"/>
    <property type="match status" value="1"/>
</dbReference>
<dbReference type="Gene3D" id="1.10.340.70">
    <property type="match status" value="1"/>
</dbReference>
<evidence type="ECO:0000313" key="13">
    <source>
        <dbReference type="EMBL" id="KAJ8024914.1"/>
    </source>
</evidence>
<dbReference type="PANTHER" id="PTHR37984">
    <property type="entry name" value="PROTEIN CBG26694"/>
    <property type="match status" value="1"/>
</dbReference>
<dbReference type="InterPro" id="IPR036397">
    <property type="entry name" value="RNaseH_sf"/>
</dbReference>
<dbReference type="FunFam" id="3.30.420.10:FF:000032">
    <property type="entry name" value="Retrovirus-related Pol polyprotein from transposon 297-like Protein"/>
    <property type="match status" value="1"/>
</dbReference>
<keyword evidence="4 9" id="KW-0547">Nucleotide-binding</keyword>
<comment type="caution">
    <text evidence="13">The sequence shown here is derived from an EMBL/GenBank/DDBJ whole genome shotgun (WGS) entry which is preliminary data.</text>
</comment>
<dbReference type="PROSITE" id="PS51417">
    <property type="entry name" value="ARF"/>
    <property type="match status" value="1"/>
</dbReference>
<dbReference type="GO" id="GO:0005525">
    <property type="term" value="F:GTP binding"/>
    <property type="evidence" value="ECO:0007669"/>
    <property type="project" value="UniProtKB-KW"/>
</dbReference>
<feature type="binding site" evidence="9">
    <location>
        <begin position="979"/>
        <end position="986"/>
    </location>
    <ligand>
        <name>GTP</name>
        <dbReference type="ChEBI" id="CHEBI:37565"/>
    </ligand>
</feature>
<organism evidence="13 14">
    <name type="scientific">Holothuria leucospilota</name>
    <name type="common">Black long sea cucumber</name>
    <name type="synonym">Mertensiothuria leucospilota</name>
    <dbReference type="NCBI Taxonomy" id="206669"/>
    <lineage>
        <taxon>Eukaryota</taxon>
        <taxon>Metazoa</taxon>
        <taxon>Echinodermata</taxon>
        <taxon>Eleutherozoa</taxon>
        <taxon>Echinozoa</taxon>
        <taxon>Holothuroidea</taxon>
        <taxon>Aspidochirotacea</taxon>
        <taxon>Aspidochirotida</taxon>
        <taxon>Holothuriidae</taxon>
        <taxon>Holothuria</taxon>
    </lineage>
</organism>
<evidence type="ECO:0000256" key="4">
    <source>
        <dbReference type="ARBA" id="ARBA00022741"/>
    </source>
</evidence>
<dbReference type="OrthoDB" id="10062030at2759"/>
<dbReference type="AlphaFoldDB" id="A0A9Q0YQU0"/>
<dbReference type="PROSITE" id="PS00141">
    <property type="entry name" value="ASP_PROTEASE"/>
    <property type="match status" value="1"/>
</dbReference>
<dbReference type="InterPro" id="IPR027417">
    <property type="entry name" value="P-loop_NTPase"/>
</dbReference>
<dbReference type="SMART" id="SM00178">
    <property type="entry name" value="SAR"/>
    <property type="match status" value="1"/>
</dbReference>
<feature type="region of interest" description="Disordered" evidence="11">
    <location>
        <begin position="399"/>
        <end position="426"/>
    </location>
</feature>
<keyword evidence="8 9" id="KW-0342">GTP-binding</keyword>
<evidence type="ECO:0000256" key="11">
    <source>
        <dbReference type="SAM" id="MobiDB-lite"/>
    </source>
</evidence>
<evidence type="ECO:0000256" key="7">
    <source>
        <dbReference type="ARBA" id="ARBA00022918"/>
    </source>
</evidence>
<dbReference type="GO" id="GO:0003964">
    <property type="term" value="F:RNA-directed DNA polymerase activity"/>
    <property type="evidence" value="ECO:0007669"/>
    <property type="project" value="UniProtKB-KW"/>
</dbReference>
<dbReference type="Gene3D" id="2.40.70.10">
    <property type="entry name" value="Acid Proteases"/>
    <property type="match status" value="1"/>
</dbReference>
<dbReference type="FunFam" id="1.10.340.70:FF:000001">
    <property type="entry name" value="Retrovirus-related Pol polyprotein from transposon gypsy-like Protein"/>
    <property type="match status" value="1"/>
</dbReference>
<keyword evidence="1" id="KW-0808">Transferase</keyword>
<protein>
    <submittedName>
        <fullName evidence="13">ADP-ribosylation factor-like protein 5B</fullName>
    </submittedName>
</protein>